<keyword evidence="2" id="KW-1185">Reference proteome</keyword>
<organism evidence="1 2">
    <name type="scientific">Candida verbasci</name>
    <dbReference type="NCBI Taxonomy" id="1227364"/>
    <lineage>
        <taxon>Eukaryota</taxon>
        <taxon>Fungi</taxon>
        <taxon>Dikarya</taxon>
        <taxon>Ascomycota</taxon>
        <taxon>Saccharomycotina</taxon>
        <taxon>Pichiomycetes</taxon>
        <taxon>Debaryomycetaceae</taxon>
        <taxon>Candida/Lodderomyces clade</taxon>
        <taxon>Candida</taxon>
    </lineage>
</organism>
<evidence type="ECO:0000313" key="1">
    <source>
        <dbReference type="EMBL" id="CAI5760479.1"/>
    </source>
</evidence>
<dbReference type="AlphaFoldDB" id="A0A9W4U0A8"/>
<dbReference type="EMBL" id="CANTUO010000007">
    <property type="protein sequence ID" value="CAI5760479.1"/>
    <property type="molecule type" value="Genomic_DNA"/>
</dbReference>
<dbReference type="Pfam" id="PF11927">
    <property type="entry name" value="HODM_asu-like"/>
    <property type="match status" value="1"/>
</dbReference>
<dbReference type="OrthoDB" id="5043642at2759"/>
<reference evidence="1" key="1">
    <citation type="submission" date="2022-12" db="EMBL/GenBank/DDBJ databases">
        <authorList>
            <person name="Brejova B."/>
        </authorList>
    </citation>
    <scope>NUCLEOTIDE SEQUENCE</scope>
</reference>
<proteinExistence type="predicted"/>
<gene>
    <name evidence="1" type="ORF">CANVERA_P4989</name>
</gene>
<accession>A0A9W4U0A8</accession>
<dbReference type="Proteomes" id="UP001152885">
    <property type="component" value="Unassembled WGS sequence"/>
</dbReference>
<dbReference type="InterPro" id="IPR021848">
    <property type="entry name" value="HODM_asu-like"/>
</dbReference>
<sequence>MYILLIGLVAIVLFIYYRFKYSKKIQVSITSKVSPVDSNFNWKSQQPLKIRPFIGKTNFNPSIGLKNITSTPEDWLLIENTYLKNIKVRKSSIENNQSKVLYIHEDIKAKLALAEFFQIVCQFLLSRYPKYFKLKNGIIHNLITNESFSINESNSIEILKILGSNIEEDFLIMFKEDEDSEYRVKSSFTGFPAGFDPSINYNKTISYIHKPVPQYNKLKFSMNKFFNNIKSQNLWVRFNWSIQTHSNLFTFNNHGRPGETMKKLNRKDIDFANGCFLRNERQCFIRLPKSNALVMTIRTYLTSMENIKNEEKIGNELIFAIDNLPDDLAYYKKRHEWGDALKEYLND</sequence>
<comment type="caution">
    <text evidence="1">The sequence shown here is derived from an EMBL/GenBank/DDBJ whole genome shotgun (WGS) entry which is preliminary data.</text>
</comment>
<evidence type="ECO:0000313" key="2">
    <source>
        <dbReference type="Proteomes" id="UP001152885"/>
    </source>
</evidence>
<protein>
    <submittedName>
        <fullName evidence="1">Uncharacterized protein</fullName>
    </submittedName>
</protein>
<name>A0A9W4U0A8_9ASCO</name>